<dbReference type="SUPFAM" id="SSF103473">
    <property type="entry name" value="MFS general substrate transporter"/>
    <property type="match status" value="1"/>
</dbReference>
<feature type="transmembrane region" description="Helical" evidence="5">
    <location>
        <begin position="227"/>
        <end position="246"/>
    </location>
</feature>
<reference evidence="7" key="1">
    <citation type="journal article" date="2014" name="Front. Microbiol.">
        <title>High frequency of phylogenetically diverse reductive dehalogenase-homologous genes in deep subseafloor sedimentary metagenomes.</title>
        <authorList>
            <person name="Kawai M."/>
            <person name="Futagami T."/>
            <person name="Toyoda A."/>
            <person name="Takaki Y."/>
            <person name="Nishi S."/>
            <person name="Hori S."/>
            <person name="Arai W."/>
            <person name="Tsubouchi T."/>
            <person name="Morono Y."/>
            <person name="Uchiyama I."/>
            <person name="Ito T."/>
            <person name="Fujiyama A."/>
            <person name="Inagaki F."/>
            <person name="Takami H."/>
        </authorList>
    </citation>
    <scope>NUCLEOTIDE SEQUENCE</scope>
    <source>
        <strain evidence="7">Expedition CK06-06</strain>
    </source>
</reference>
<dbReference type="PANTHER" id="PTHR23508:SF10">
    <property type="entry name" value="CARBOXYLIC ACID TRANSPORTER PROTEIN HOMOLOG"/>
    <property type="match status" value="1"/>
</dbReference>
<evidence type="ECO:0000313" key="7">
    <source>
        <dbReference type="EMBL" id="GAH54134.1"/>
    </source>
</evidence>
<evidence type="ECO:0000256" key="1">
    <source>
        <dbReference type="ARBA" id="ARBA00004141"/>
    </source>
</evidence>
<protein>
    <recommendedName>
        <fullName evidence="6">Major facilitator superfamily (MFS) profile domain-containing protein</fullName>
    </recommendedName>
</protein>
<feature type="domain" description="Major facilitator superfamily (MFS) profile" evidence="6">
    <location>
        <begin position="1"/>
        <end position="256"/>
    </location>
</feature>
<sequence>MAEFLGELPTNEANSIVALAGSITSIGMYFLFFNQYLVDIVGRKLMLAITVFGMGISSLGMFLSVNYIMYVSFRFFLNFFFMSDIWLIIINEESKTNKRALNSNIILMAGLFGAIIMVMCRFTFITEVNPNWRGMTLFPIILGIPLFFVVYFSLKESSKFQLMKENREKKSRTFIGDIKALFQIDDRKPYIMILIISFLFGFSNLFIGLFEKYIADIGTISQDRVTIIFFLTIFTVMIAYLINGLLADRIGKEAII</sequence>
<evidence type="ECO:0000256" key="3">
    <source>
        <dbReference type="ARBA" id="ARBA00022989"/>
    </source>
</evidence>
<dbReference type="Pfam" id="PF07690">
    <property type="entry name" value="MFS_1"/>
    <property type="match status" value="1"/>
</dbReference>
<dbReference type="InterPro" id="IPR036259">
    <property type="entry name" value="MFS_trans_sf"/>
</dbReference>
<comment type="caution">
    <text evidence="7">The sequence shown here is derived from an EMBL/GenBank/DDBJ whole genome shotgun (WGS) entry which is preliminary data.</text>
</comment>
<dbReference type="EMBL" id="BARU01022206">
    <property type="protein sequence ID" value="GAH54134.1"/>
    <property type="molecule type" value="Genomic_DNA"/>
</dbReference>
<evidence type="ECO:0000256" key="5">
    <source>
        <dbReference type="SAM" id="Phobius"/>
    </source>
</evidence>
<feature type="transmembrane region" description="Helical" evidence="5">
    <location>
        <begin position="71"/>
        <end position="89"/>
    </location>
</feature>
<feature type="transmembrane region" description="Helical" evidence="5">
    <location>
        <begin position="15"/>
        <end position="33"/>
    </location>
</feature>
<proteinExistence type="predicted"/>
<organism evidence="7">
    <name type="scientific">marine sediment metagenome</name>
    <dbReference type="NCBI Taxonomy" id="412755"/>
    <lineage>
        <taxon>unclassified sequences</taxon>
        <taxon>metagenomes</taxon>
        <taxon>ecological metagenomes</taxon>
    </lineage>
</organism>
<dbReference type="InterPro" id="IPR020846">
    <property type="entry name" value="MFS_dom"/>
</dbReference>
<dbReference type="GO" id="GO:0046943">
    <property type="term" value="F:carboxylic acid transmembrane transporter activity"/>
    <property type="evidence" value="ECO:0007669"/>
    <property type="project" value="TreeGrafter"/>
</dbReference>
<dbReference type="InterPro" id="IPR011701">
    <property type="entry name" value="MFS"/>
</dbReference>
<name>X1HJX7_9ZZZZ</name>
<keyword evidence="2 5" id="KW-0812">Transmembrane</keyword>
<feature type="transmembrane region" description="Helical" evidence="5">
    <location>
        <begin position="101"/>
        <end position="124"/>
    </location>
</feature>
<keyword evidence="4 5" id="KW-0472">Membrane</keyword>
<feature type="transmembrane region" description="Helical" evidence="5">
    <location>
        <begin position="45"/>
        <end position="65"/>
    </location>
</feature>
<comment type="subcellular location">
    <subcellularLocation>
        <location evidence="1">Membrane</location>
        <topology evidence="1">Multi-pass membrane protein</topology>
    </subcellularLocation>
</comment>
<feature type="non-terminal residue" evidence="7">
    <location>
        <position position="256"/>
    </location>
</feature>
<accession>X1HJX7</accession>
<gene>
    <name evidence="7" type="ORF">S03H2_36209</name>
</gene>
<evidence type="ECO:0000259" key="6">
    <source>
        <dbReference type="PROSITE" id="PS50850"/>
    </source>
</evidence>
<feature type="transmembrane region" description="Helical" evidence="5">
    <location>
        <begin position="136"/>
        <end position="154"/>
    </location>
</feature>
<feature type="transmembrane region" description="Helical" evidence="5">
    <location>
        <begin position="189"/>
        <end position="207"/>
    </location>
</feature>
<evidence type="ECO:0000256" key="2">
    <source>
        <dbReference type="ARBA" id="ARBA00022692"/>
    </source>
</evidence>
<dbReference type="PANTHER" id="PTHR23508">
    <property type="entry name" value="CARBOXYLIC ACID TRANSPORTER PROTEIN HOMOLOG"/>
    <property type="match status" value="1"/>
</dbReference>
<dbReference type="PROSITE" id="PS50850">
    <property type="entry name" value="MFS"/>
    <property type="match status" value="1"/>
</dbReference>
<keyword evidence="3 5" id="KW-1133">Transmembrane helix</keyword>
<dbReference type="AlphaFoldDB" id="X1HJX7"/>
<dbReference type="GO" id="GO:0005886">
    <property type="term" value="C:plasma membrane"/>
    <property type="evidence" value="ECO:0007669"/>
    <property type="project" value="TreeGrafter"/>
</dbReference>
<evidence type="ECO:0000256" key="4">
    <source>
        <dbReference type="ARBA" id="ARBA00023136"/>
    </source>
</evidence>
<dbReference type="Gene3D" id="1.20.1250.20">
    <property type="entry name" value="MFS general substrate transporter like domains"/>
    <property type="match status" value="1"/>
</dbReference>